<accession>A0A8K9XF89</accession>
<reference evidence="2" key="2">
    <citation type="submission" date="2025-08" db="UniProtKB">
        <authorList>
            <consortium name="Ensembl"/>
        </authorList>
    </citation>
    <scope>IDENTIFICATION</scope>
</reference>
<dbReference type="AlphaFoldDB" id="A0A8K9XF89"/>
<dbReference type="Proteomes" id="UP000694395">
    <property type="component" value="Chromosome 5"/>
</dbReference>
<sequence>MCVERGRLSRGCLYVCLFWTGNGSIKEALGGSGAADVTELEEASKFIVRDVLPECKNPKSLLDTLINVSFTIGISKPLFSISSKQMRQENTATFNLRVSSASAVEENKPRLGHGKSNPGHGKSNPGHGKSNPGHGKSNPGHGKSNPGHGKSNPGHGKSNPGHGKSNPGHGKCHKKSVFFTTGYFSGRVFCFGGGKSFANNVTEHL</sequence>
<feature type="region of interest" description="Disordered" evidence="1">
    <location>
        <begin position="100"/>
        <end position="170"/>
    </location>
</feature>
<organism evidence="2 3">
    <name type="scientific">Oncorhynchus mykiss</name>
    <name type="common">Rainbow trout</name>
    <name type="synonym">Salmo gairdneri</name>
    <dbReference type="NCBI Taxonomy" id="8022"/>
    <lineage>
        <taxon>Eukaryota</taxon>
        <taxon>Metazoa</taxon>
        <taxon>Chordata</taxon>
        <taxon>Craniata</taxon>
        <taxon>Vertebrata</taxon>
        <taxon>Euteleostomi</taxon>
        <taxon>Actinopterygii</taxon>
        <taxon>Neopterygii</taxon>
        <taxon>Teleostei</taxon>
        <taxon>Protacanthopterygii</taxon>
        <taxon>Salmoniformes</taxon>
        <taxon>Salmonidae</taxon>
        <taxon>Salmoninae</taxon>
        <taxon>Oncorhynchus</taxon>
    </lineage>
</organism>
<reference evidence="2" key="3">
    <citation type="submission" date="2025-09" db="UniProtKB">
        <authorList>
            <consortium name="Ensembl"/>
        </authorList>
    </citation>
    <scope>IDENTIFICATION</scope>
</reference>
<evidence type="ECO:0000313" key="2">
    <source>
        <dbReference type="Ensembl" id="ENSOMYP00000132625.1"/>
    </source>
</evidence>
<keyword evidence="3" id="KW-1185">Reference proteome</keyword>
<evidence type="ECO:0000313" key="3">
    <source>
        <dbReference type="Proteomes" id="UP000694395"/>
    </source>
</evidence>
<name>A0A8K9XF89_ONCMY</name>
<protein>
    <submittedName>
        <fullName evidence="2">Uncharacterized protein</fullName>
    </submittedName>
</protein>
<reference evidence="2" key="1">
    <citation type="submission" date="2020-07" db="EMBL/GenBank/DDBJ databases">
        <title>A long reads based de novo assembly of the rainbow trout Arlee double haploid line genome.</title>
        <authorList>
            <person name="Gao G."/>
            <person name="Palti Y."/>
        </authorList>
    </citation>
    <scope>NUCLEOTIDE SEQUENCE [LARGE SCALE GENOMIC DNA]</scope>
</reference>
<proteinExistence type="predicted"/>
<dbReference type="Ensembl" id="ENSOMYT00000157410.1">
    <property type="protein sequence ID" value="ENSOMYP00000132625.1"/>
    <property type="gene ID" value="ENSOMYG00000072052.1"/>
</dbReference>
<evidence type="ECO:0000256" key="1">
    <source>
        <dbReference type="SAM" id="MobiDB-lite"/>
    </source>
</evidence>